<comment type="subcellular location">
    <subcellularLocation>
        <location evidence="1">Cell membrane</location>
        <topology evidence="1">Multi-pass membrane protein</topology>
    </subcellularLocation>
</comment>
<dbReference type="InterPro" id="IPR036259">
    <property type="entry name" value="MFS_trans_sf"/>
</dbReference>
<feature type="transmembrane region" description="Helical" evidence="6">
    <location>
        <begin position="269"/>
        <end position="289"/>
    </location>
</feature>
<feature type="transmembrane region" description="Helical" evidence="6">
    <location>
        <begin position="97"/>
        <end position="120"/>
    </location>
</feature>
<keyword evidence="2" id="KW-1003">Cell membrane</keyword>
<keyword evidence="5 6" id="KW-0472">Membrane</keyword>
<evidence type="ECO:0000313" key="8">
    <source>
        <dbReference type="EMBL" id="SHG46735.1"/>
    </source>
</evidence>
<proteinExistence type="predicted"/>
<dbReference type="InterPro" id="IPR011701">
    <property type="entry name" value="MFS"/>
</dbReference>
<dbReference type="CDD" id="cd17324">
    <property type="entry name" value="MFS_NepI_like"/>
    <property type="match status" value="1"/>
</dbReference>
<evidence type="ECO:0000256" key="1">
    <source>
        <dbReference type="ARBA" id="ARBA00004651"/>
    </source>
</evidence>
<dbReference type="EMBL" id="FQWM01000001">
    <property type="protein sequence ID" value="SHG46735.1"/>
    <property type="molecule type" value="Genomic_DNA"/>
</dbReference>
<accession>A0A1M5K1Y6</accession>
<keyword evidence="9" id="KW-1185">Reference proteome</keyword>
<evidence type="ECO:0000256" key="4">
    <source>
        <dbReference type="ARBA" id="ARBA00022989"/>
    </source>
</evidence>
<feature type="transmembrane region" description="Helical" evidence="6">
    <location>
        <begin position="356"/>
        <end position="377"/>
    </location>
</feature>
<feature type="transmembrane region" description="Helical" evidence="6">
    <location>
        <begin position="127"/>
        <end position="146"/>
    </location>
</feature>
<name>A0A1M5K1Y6_9RHOB</name>
<sequence length="387" mass="39542">MPIAVIALFLGAFCVGTTEFVVAGLLPEVARDLDVTIPAAGYLITAYALGVAIGGPVLTLGIARYSRKRNLLLLLAIFVAGHLWCATAGTYESLLSGRLLVALSHGSYFGVAGVVAVSLVPENKRGAAIAWLFAGISVANILGVPLGTAIGNWLGWRATFWIIGGAALLVMGAIAWTVPADKSTASEGSRIASQVKAIGNQQVLMAYLTFAVMLIGFWSFFTFVAPFLTEVVQVDQRTLPVMLFLFGAGATLGTFIGGKLADQIPQRTLIIGISAQAVAFLAVFVAGAGPIIMGGVLFGFGVIMFVPAASIVNRVLEGASAAPDLASTLISTAANLGIAAGAALGAQLLAGGVGLGYLPLSGVVFSALAAGVILISIRKDPRSIVGL</sequence>
<feature type="domain" description="Major facilitator superfamily (MFS) profile" evidence="7">
    <location>
        <begin position="4"/>
        <end position="384"/>
    </location>
</feature>
<gene>
    <name evidence="8" type="ORF">SAMN04488044_0847</name>
</gene>
<keyword evidence="3 6" id="KW-0812">Transmembrane</keyword>
<dbReference type="InterPro" id="IPR001958">
    <property type="entry name" value="Tet-R_TetA/multi-R_MdtG-like"/>
</dbReference>
<dbReference type="AlphaFoldDB" id="A0A1M5K1Y6"/>
<dbReference type="PANTHER" id="PTHR43124:SF3">
    <property type="entry name" value="CHLORAMPHENICOL EFFLUX PUMP RV0191"/>
    <property type="match status" value="1"/>
</dbReference>
<feature type="transmembrane region" description="Helical" evidence="6">
    <location>
        <begin position="158"/>
        <end position="178"/>
    </location>
</feature>
<evidence type="ECO:0000256" key="2">
    <source>
        <dbReference type="ARBA" id="ARBA00022475"/>
    </source>
</evidence>
<organism evidence="8 9">
    <name type="scientific">Cognatishimia maritima</name>
    <dbReference type="NCBI Taxonomy" id="870908"/>
    <lineage>
        <taxon>Bacteria</taxon>
        <taxon>Pseudomonadati</taxon>
        <taxon>Pseudomonadota</taxon>
        <taxon>Alphaproteobacteria</taxon>
        <taxon>Rhodobacterales</taxon>
        <taxon>Paracoccaceae</taxon>
        <taxon>Cognatishimia</taxon>
    </lineage>
</organism>
<dbReference type="PRINTS" id="PR01035">
    <property type="entry name" value="TCRTETA"/>
</dbReference>
<dbReference type="GO" id="GO:0022857">
    <property type="term" value="F:transmembrane transporter activity"/>
    <property type="evidence" value="ECO:0007669"/>
    <property type="project" value="InterPro"/>
</dbReference>
<evidence type="ECO:0000259" key="7">
    <source>
        <dbReference type="PROSITE" id="PS50850"/>
    </source>
</evidence>
<dbReference type="Gene3D" id="1.20.1250.20">
    <property type="entry name" value="MFS general substrate transporter like domains"/>
    <property type="match status" value="2"/>
</dbReference>
<dbReference type="PROSITE" id="PS50850">
    <property type="entry name" value="MFS"/>
    <property type="match status" value="1"/>
</dbReference>
<dbReference type="PANTHER" id="PTHR43124">
    <property type="entry name" value="PURINE EFFLUX PUMP PBUE"/>
    <property type="match status" value="1"/>
</dbReference>
<dbReference type="RefSeq" id="WP_072790910.1">
    <property type="nucleotide sequence ID" value="NZ_FQWM01000001.1"/>
</dbReference>
<reference evidence="9" key="1">
    <citation type="submission" date="2016-11" db="EMBL/GenBank/DDBJ databases">
        <authorList>
            <person name="Varghese N."/>
            <person name="Submissions S."/>
        </authorList>
    </citation>
    <scope>NUCLEOTIDE SEQUENCE [LARGE SCALE GENOMIC DNA]</scope>
    <source>
        <strain evidence="9">DSM 28223</strain>
    </source>
</reference>
<feature type="transmembrane region" description="Helical" evidence="6">
    <location>
        <begin position="39"/>
        <end position="59"/>
    </location>
</feature>
<evidence type="ECO:0000313" key="9">
    <source>
        <dbReference type="Proteomes" id="UP000184211"/>
    </source>
</evidence>
<feature type="transmembrane region" description="Helical" evidence="6">
    <location>
        <begin position="295"/>
        <end position="316"/>
    </location>
</feature>
<dbReference type="STRING" id="870908.SAMN04488044_0847"/>
<evidence type="ECO:0000256" key="6">
    <source>
        <dbReference type="SAM" id="Phobius"/>
    </source>
</evidence>
<feature type="transmembrane region" description="Helical" evidence="6">
    <location>
        <begin position="239"/>
        <end position="257"/>
    </location>
</feature>
<dbReference type="Pfam" id="PF07690">
    <property type="entry name" value="MFS_1"/>
    <property type="match status" value="1"/>
</dbReference>
<dbReference type="SUPFAM" id="SSF103473">
    <property type="entry name" value="MFS general substrate transporter"/>
    <property type="match status" value="1"/>
</dbReference>
<evidence type="ECO:0000256" key="3">
    <source>
        <dbReference type="ARBA" id="ARBA00022692"/>
    </source>
</evidence>
<evidence type="ECO:0000256" key="5">
    <source>
        <dbReference type="ARBA" id="ARBA00023136"/>
    </source>
</evidence>
<dbReference type="OrthoDB" id="9788453at2"/>
<protein>
    <submittedName>
        <fullName evidence="8">MFS transporter, DHA1 family, arabinose polymer transporter</fullName>
    </submittedName>
</protein>
<dbReference type="InterPro" id="IPR050189">
    <property type="entry name" value="MFS_Efflux_Transporters"/>
</dbReference>
<keyword evidence="4 6" id="KW-1133">Transmembrane helix</keyword>
<dbReference type="Proteomes" id="UP000184211">
    <property type="component" value="Unassembled WGS sequence"/>
</dbReference>
<feature type="transmembrane region" description="Helical" evidence="6">
    <location>
        <begin position="328"/>
        <end position="350"/>
    </location>
</feature>
<feature type="transmembrane region" description="Helical" evidence="6">
    <location>
        <begin position="204"/>
        <end position="227"/>
    </location>
</feature>
<dbReference type="InterPro" id="IPR020846">
    <property type="entry name" value="MFS_dom"/>
</dbReference>
<dbReference type="GO" id="GO:0005886">
    <property type="term" value="C:plasma membrane"/>
    <property type="evidence" value="ECO:0007669"/>
    <property type="project" value="UniProtKB-SubCell"/>
</dbReference>
<feature type="transmembrane region" description="Helical" evidence="6">
    <location>
        <begin position="71"/>
        <end position="91"/>
    </location>
</feature>